<protein>
    <submittedName>
        <fullName evidence="2">Jg21905 protein</fullName>
    </submittedName>
</protein>
<dbReference type="Pfam" id="PF17787">
    <property type="entry name" value="PH_14"/>
    <property type="match status" value="1"/>
</dbReference>
<comment type="caution">
    <text evidence="2">The sequence shown here is derived from an EMBL/GenBank/DDBJ whole genome shotgun (WGS) entry which is preliminary data.</text>
</comment>
<feature type="domain" description="PLC-beta PH" evidence="1">
    <location>
        <begin position="3"/>
        <end position="50"/>
    </location>
</feature>
<proteinExistence type="predicted"/>
<name>A0A8S4RPZ2_9NEOP</name>
<dbReference type="Gene3D" id="2.30.29.240">
    <property type="match status" value="1"/>
</dbReference>
<accession>A0A8S4RPZ2</accession>
<organism evidence="2 3">
    <name type="scientific">Pararge aegeria aegeria</name>
    <dbReference type="NCBI Taxonomy" id="348720"/>
    <lineage>
        <taxon>Eukaryota</taxon>
        <taxon>Metazoa</taxon>
        <taxon>Ecdysozoa</taxon>
        <taxon>Arthropoda</taxon>
        <taxon>Hexapoda</taxon>
        <taxon>Insecta</taxon>
        <taxon>Pterygota</taxon>
        <taxon>Neoptera</taxon>
        <taxon>Endopterygota</taxon>
        <taxon>Lepidoptera</taxon>
        <taxon>Glossata</taxon>
        <taxon>Ditrysia</taxon>
        <taxon>Papilionoidea</taxon>
        <taxon>Nymphalidae</taxon>
        <taxon>Satyrinae</taxon>
        <taxon>Satyrini</taxon>
        <taxon>Parargina</taxon>
        <taxon>Pararge</taxon>
    </lineage>
</organism>
<keyword evidence="3" id="KW-1185">Reference proteome</keyword>
<dbReference type="AlphaFoldDB" id="A0A8S4RPZ2"/>
<evidence type="ECO:0000313" key="3">
    <source>
        <dbReference type="Proteomes" id="UP000838756"/>
    </source>
</evidence>
<dbReference type="EMBL" id="CAKXAJ010025426">
    <property type="protein sequence ID" value="CAH2239278.1"/>
    <property type="molecule type" value="Genomic_DNA"/>
</dbReference>
<dbReference type="OrthoDB" id="269822at2759"/>
<dbReference type="Proteomes" id="UP000838756">
    <property type="component" value="Unassembled WGS sequence"/>
</dbReference>
<dbReference type="InterPro" id="IPR037862">
    <property type="entry name" value="PLC-beta_PH"/>
</dbReference>
<reference evidence="2" key="1">
    <citation type="submission" date="2022-03" db="EMBL/GenBank/DDBJ databases">
        <authorList>
            <person name="Lindestad O."/>
        </authorList>
    </citation>
    <scope>NUCLEOTIDE SEQUENCE</scope>
</reference>
<evidence type="ECO:0000259" key="1">
    <source>
        <dbReference type="Pfam" id="PF17787"/>
    </source>
</evidence>
<gene>
    <name evidence="2" type="primary">jg21905</name>
    <name evidence="2" type="ORF">PAEG_LOCUS16073</name>
</gene>
<evidence type="ECO:0000313" key="2">
    <source>
        <dbReference type="EMBL" id="CAH2239278.1"/>
    </source>
</evidence>
<dbReference type="SUPFAM" id="SSF50729">
    <property type="entry name" value="PH domain-like"/>
    <property type="match status" value="1"/>
</dbReference>
<sequence>MHQDQKIRNVVLMGSQGSLEEKTVTVCHGADFVNVNFANFCCTRKDIAQRDSSSSYQPITGPLQGTGVLPQCERVKAVNAGPVRIGGLHTPYEKIMENLSGIGFLTMYF</sequence>